<organism evidence="7 8">
    <name type="scientific">Lapidilactobacillus concavus DSM 17758</name>
    <dbReference type="NCBI Taxonomy" id="1423735"/>
    <lineage>
        <taxon>Bacteria</taxon>
        <taxon>Bacillati</taxon>
        <taxon>Bacillota</taxon>
        <taxon>Bacilli</taxon>
        <taxon>Lactobacillales</taxon>
        <taxon>Lactobacillaceae</taxon>
        <taxon>Lapidilactobacillus</taxon>
    </lineage>
</organism>
<reference evidence="7 8" key="1">
    <citation type="journal article" date="2015" name="Genome Announc.">
        <title>Expanding the biotechnology potential of lactobacilli through comparative genomics of 213 strains and associated genera.</title>
        <authorList>
            <person name="Sun Z."/>
            <person name="Harris H.M."/>
            <person name="McCann A."/>
            <person name="Guo C."/>
            <person name="Argimon S."/>
            <person name="Zhang W."/>
            <person name="Yang X."/>
            <person name="Jeffery I.B."/>
            <person name="Cooney J.C."/>
            <person name="Kagawa T.F."/>
            <person name="Liu W."/>
            <person name="Song Y."/>
            <person name="Salvetti E."/>
            <person name="Wrobel A."/>
            <person name="Rasinkangas P."/>
            <person name="Parkhill J."/>
            <person name="Rea M.C."/>
            <person name="O'Sullivan O."/>
            <person name="Ritari J."/>
            <person name="Douillard F.P."/>
            <person name="Paul Ross R."/>
            <person name="Yang R."/>
            <person name="Briner A.E."/>
            <person name="Felis G.E."/>
            <person name="de Vos W.M."/>
            <person name="Barrangou R."/>
            <person name="Klaenhammer T.R."/>
            <person name="Caufield P.W."/>
            <person name="Cui Y."/>
            <person name="Zhang H."/>
            <person name="O'Toole P.W."/>
        </authorList>
    </citation>
    <scope>NUCLEOTIDE SEQUENCE [LARGE SCALE GENOMIC DNA]</scope>
    <source>
        <strain evidence="7 8">DSM 17758</strain>
    </source>
</reference>
<dbReference type="PROSITE" id="PS51257">
    <property type="entry name" value="PROKAR_LIPOPROTEIN"/>
    <property type="match status" value="1"/>
</dbReference>
<dbReference type="STRING" id="1423735.FC15_GL000278"/>
<sequence length="420" mass="46990">MKKSARIVLPLMFLTIGLGACRSNNSSEQNNKTITFYLSGDKSEGHAYSKMAKEYEKETGVKVRITDVPYDNLTTKIDKAVQAIDEPDIARVSGVGTTWTSSLQDLSDIATSAKTNKRVTITDKESGEVKAIPSDLTSNGLFINRSLFDQVGVDYPKSDQEIWTWDNFIKALKQVQAKTDAKYGLVVDPSDHCLRTITHQFGGEDFQLNEKATAYHTDKNTIKALEEFISWNDNKLMPKTVWTSGEDPSAMFKSGQVAAYLSGSWQIKDFTENIKDFNWATTYMPYEKTRGNNLGGNFLVAFKNGKNTKGCKAFLKWLYKPANYKQLCEYAGYLPAVENMKIDYGKSQKDYDIIQNETDHASDMIGYQTTQGVQATMNGKKGLSGTYKDAIANVINGQESLKTAIKQIEKDYNDGFLADR</sequence>
<dbReference type="PANTHER" id="PTHR43649">
    <property type="entry name" value="ARABINOSE-BINDING PROTEIN-RELATED"/>
    <property type="match status" value="1"/>
</dbReference>
<comment type="caution">
    <text evidence="7">The sequence shown here is derived from an EMBL/GenBank/DDBJ whole genome shotgun (WGS) entry which is preliminary data.</text>
</comment>
<keyword evidence="1" id="KW-1003">Cell membrane</keyword>
<dbReference type="Proteomes" id="UP000051315">
    <property type="component" value="Unassembled WGS sequence"/>
</dbReference>
<keyword evidence="5" id="KW-0449">Lipoprotein</keyword>
<evidence type="ECO:0000313" key="8">
    <source>
        <dbReference type="Proteomes" id="UP000051315"/>
    </source>
</evidence>
<proteinExistence type="predicted"/>
<feature type="chain" id="PRO_5038354027" description="Sugar ABC transporter substrate-binding protein" evidence="6">
    <location>
        <begin position="21"/>
        <end position="420"/>
    </location>
</feature>
<evidence type="ECO:0000313" key="7">
    <source>
        <dbReference type="EMBL" id="KRM08898.1"/>
    </source>
</evidence>
<dbReference type="PANTHER" id="PTHR43649:SF33">
    <property type="entry name" value="POLYGALACTURONAN_RHAMNOGALACTURONAN-BINDING PROTEIN YTCQ"/>
    <property type="match status" value="1"/>
</dbReference>
<evidence type="ECO:0008006" key="9">
    <source>
        <dbReference type="Google" id="ProtNLM"/>
    </source>
</evidence>
<keyword evidence="2 6" id="KW-0732">Signal</keyword>
<dbReference type="AlphaFoldDB" id="A0A0R1VTK7"/>
<dbReference type="Pfam" id="PF13416">
    <property type="entry name" value="SBP_bac_8"/>
    <property type="match status" value="1"/>
</dbReference>
<name>A0A0R1VTK7_9LACO</name>
<evidence type="ECO:0000256" key="4">
    <source>
        <dbReference type="ARBA" id="ARBA00023139"/>
    </source>
</evidence>
<evidence type="ECO:0000256" key="2">
    <source>
        <dbReference type="ARBA" id="ARBA00022729"/>
    </source>
</evidence>
<keyword evidence="4" id="KW-0564">Palmitate</keyword>
<dbReference type="InterPro" id="IPR006059">
    <property type="entry name" value="SBP"/>
</dbReference>
<feature type="signal peptide" evidence="6">
    <location>
        <begin position="1"/>
        <end position="20"/>
    </location>
</feature>
<dbReference type="OrthoDB" id="9795467at2"/>
<dbReference type="PATRIC" id="fig|1423735.3.peg.284"/>
<evidence type="ECO:0000256" key="1">
    <source>
        <dbReference type="ARBA" id="ARBA00022475"/>
    </source>
</evidence>
<dbReference type="InterPro" id="IPR050490">
    <property type="entry name" value="Bact_solute-bd_prot1"/>
</dbReference>
<keyword evidence="8" id="KW-1185">Reference proteome</keyword>
<keyword evidence="3" id="KW-0472">Membrane</keyword>
<dbReference type="EMBL" id="AZFX01000072">
    <property type="protein sequence ID" value="KRM08898.1"/>
    <property type="molecule type" value="Genomic_DNA"/>
</dbReference>
<gene>
    <name evidence="7" type="ORF">FC15_GL000278</name>
</gene>
<dbReference type="SUPFAM" id="SSF53850">
    <property type="entry name" value="Periplasmic binding protein-like II"/>
    <property type="match status" value="1"/>
</dbReference>
<dbReference type="Gene3D" id="3.40.190.10">
    <property type="entry name" value="Periplasmic binding protein-like II"/>
    <property type="match status" value="1"/>
</dbReference>
<dbReference type="RefSeq" id="WP_057825093.1">
    <property type="nucleotide sequence ID" value="NZ_AZFX01000072.1"/>
</dbReference>
<evidence type="ECO:0000256" key="5">
    <source>
        <dbReference type="ARBA" id="ARBA00023288"/>
    </source>
</evidence>
<evidence type="ECO:0000256" key="6">
    <source>
        <dbReference type="SAM" id="SignalP"/>
    </source>
</evidence>
<evidence type="ECO:0000256" key="3">
    <source>
        <dbReference type="ARBA" id="ARBA00023136"/>
    </source>
</evidence>
<accession>A0A0R1VTK7</accession>
<protein>
    <recommendedName>
        <fullName evidence="9">Sugar ABC transporter substrate-binding protein</fullName>
    </recommendedName>
</protein>